<name>A0A3Q1EYX8_9TELE</name>
<dbReference type="STRING" id="80966.ENSAPOP00000000395"/>
<dbReference type="Gene3D" id="3.10.100.10">
    <property type="entry name" value="Mannose-Binding Protein A, subunit A"/>
    <property type="match status" value="1"/>
</dbReference>
<dbReference type="Pfam" id="PF00059">
    <property type="entry name" value="Lectin_C"/>
    <property type="match status" value="1"/>
</dbReference>
<dbReference type="PANTHER" id="PTHR45784:SF3">
    <property type="entry name" value="C-TYPE LECTIN DOMAIN FAMILY 4 MEMBER K-LIKE-RELATED"/>
    <property type="match status" value="1"/>
</dbReference>
<keyword evidence="3" id="KW-1185">Reference proteome</keyword>
<dbReference type="AlphaFoldDB" id="A0A3Q1EYX8"/>
<dbReference type="GeneTree" id="ENSGT00940000178184"/>
<reference evidence="2" key="2">
    <citation type="submission" date="2025-09" db="UniProtKB">
        <authorList>
            <consortium name="Ensembl"/>
        </authorList>
    </citation>
    <scope>IDENTIFICATION</scope>
</reference>
<dbReference type="CDD" id="cd00037">
    <property type="entry name" value="CLECT"/>
    <property type="match status" value="1"/>
</dbReference>
<dbReference type="SMART" id="SM00034">
    <property type="entry name" value="CLECT"/>
    <property type="match status" value="1"/>
</dbReference>
<dbReference type="InterPro" id="IPR016187">
    <property type="entry name" value="CTDL_fold"/>
</dbReference>
<accession>A0A3Q1EYX8</accession>
<feature type="domain" description="C-type lectin" evidence="1">
    <location>
        <begin position="44"/>
        <end position="146"/>
    </location>
</feature>
<dbReference type="PANTHER" id="PTHR45784">
    <property type="entry name" value="C-TYPE LECTIN DOMAIN FAMILY 20 MEMBER A-RELATED"/>
    <property type="match status" value="1"/>
</dbReference>
<protein>
    <recommendedName>
        <fullName evidence="1">C-type lectin domain-containing protein</fullName>
    </recommendedName>
</protein>
<dbReference type="InterPro" id="IPR001304">
    <property type="entry name" value="C-type_lectin-like"/>
</dbReference>
<organism evidence="2 3">
    <name type="scientific">Acanthochromis polyacanthus</name>
    <name type="common">spiny chromis</name>
    <dbReference type="NCBI Taxonomy" id="80966"/>
    <lineage>
        <taxon>Eukaryota</taxon>
        <taxon>Metazoa</taxon>
        <taxon>Chordata</taxon>
        <taxon>Craniata</taxon>
        <taxon>Vertebrata</taxon>
        <taxon>Euteleostomi</taxon>
        <taxon>Actinopterygii</taxon>
        <taxon>Neopterygii</taxon>
        <taxon>Teleostei</taxon>
        <taxon>Neoteleostei</taxon>
        <taxon>Acanthomorphata</taxon>
        <taxon>Ovalentaria</taxon>
        <taxon>Pomacentridae</taxon>
        <taxon>Acanthochromis</taxon>
    </lineage>
</organism>
<dbReference type="Ensembl" id="ENSAPOT00000016958.1">
    <property type="protein sequence ID" value="ENSAPOP00000000395.1"/>
    <property type="gene ID" value="ENSAPOG00000001577.1"/>
</dbReference>
<sequence length="150" mass="17672">MDDDLSQNTNWGNRQQTINMCGYVSNNFMLYGRKCFNRLAFYCTNRDTIQFHNKSVNWDTALKLCQNNGSILPTITESNKQNFSFVGWIGLSRENGKNWTWIGNSTSNYTNWAPQQFLPIDCAAFRTNQNKWFSDRCSNRLRFVSMHFYK</sequence>
<dbReference type="PROSITE" id="PS50041">
    <property type="entry name" value="C_TYPE_LECTIN_2"/>
    <property type="match status" value="1"/>
</dbReference>
<dbReference type="InterPro" id="IPR016186">
    <property type="entry name" value="C-type_lectin-like/link_sf"/>
</dbReference>
<dbReference type="InParanoid" id="A0A3Q1EYX8"/>
<evidence type="ECO:0000313" key="2">
    <source>
        <dbReference type="Ensembl" id="ENSAPOP00000000395.1"/>
    </source>
</evidence>
<evidence type="ECO:0000313" key="3">
    <source>
        <dbReference type="Proteomes" id="UP000257200"/>
    </source>
</evidence>
<proteinExistence type="predicted"/>
<dbReference type="SUPFAM" id="SSF56436">
    <property type="entry name" value="C-type lectin-like"/>
    <property type="match status" value="1"/>
</dbReference>
<evidence type="ECO:0000259" key="1">
    <source>
        <dbReference type="PROSITE" id="PS50041"/>
    </source>
</evidence>
<dbReference type="Proteomes" id="UP000257200">
    <property type="component" value="Unplaced"/>
</dbReference>
<reference evidence="2" key="1">
    <citation type="submission" date="2025-08" db="UniProtKB">
        <authorList>
            <consortium name="Ensembl"/>
        </authorList>
    </citation>
    <scope>IDENTIFICATION</scope>
</reference>